<dbReference type="FunFam" id="3.40.50.880:FF:000002">
    <property type="entry name" value="CTP synthase"/>
    <property type="match status" value="1"/>
</dbReference>
<feature type="binding site" evidence="11">
    <location>
        <begin position="148"/>
        <end position="150"/>
    </location>
    <ligand>
        <name>CTP</name>
        <dbReference type="ChEBI" id="CHEBI:37563"/>
        <note>allosteric inhibitor</note>
    </ligand>
</feature>
<evidence type="ECO:0000259" key="12">
    <source>
        <dbReference type="Pfam" id="PF00117"/>
    </source>
</evidence>
<feature type="binding site" evidence="11">
    <location>
        <position position="141"/>
    </location>
    <ligand>
        <name>Mg(2+)</name>
        <dbReference type="ChEBI" id="CHEBI:18420"/>
    </ligand>
</feature>
<comment type="activity regulation">
    <text evidence="11">Allosterically activated by GTP, when glutamine is the substrate; GTP has no effect on the reaction when ammonia is the substrate. The allosteric effector GTP functions by stabilizing the protein conformation that binds the tetrahedral intermediate(s) formed during glutamine hydrolysis. Inhibited by the product CTP, via allosteric rather than competitive inhibition.</text>
</comment>
<feature type="binding site" evidence="11">
    <location>
        <position position="54"/>
    </location>
    <ligand>
        <name>L-glutamine</name>
        <dbReference type="ChEBI" id="CHEBI:58359"/>
    </ligand>
</feature>
<keyword evidence="9 11" id="KW-0665">Pyrimidine biosynthesis</keyword>
<organism evidence="14 15">
    <name type="scientific">Psychrobacillus soli</name>
    <dbReference type="NCBI Taxonomy" id="1543965"/>
    <lineage>
        <taxon>Bacteria</taxon>
        <taxon>Bacillati</taxon>
        <taxon>Bacillota</taxon>
        <taxon>Bacilli</taxon>
        <taxon>Bacillales</taxon>
        <taxon>Bacillaceae</taxon>
        <taxon>Psychrobacillus</taxon>
    </lineage>
</organism>
<dbReference type="GO" id="GO:0005524">
    <property type="term" value="F:ATP binding"/>
    <property type="evidence" value="ECO:0007669"/>
    <property type="project" value="UniProtKB-KW"/>
</dbReference>
<evidence type="ECO:0000256" key="7">
    <source>
        <dbReference type="ARBA" id="ARBA00022842"/>
    </source>
</evidence>
<feature type="active site" description="Nucleophile; for glutamine hydrolysis" evidence="11">
    <location>
        <position position="381"/>
    </location>
</feature>
<feature type="domain" description="CTP synthase N-terminal" evidence="13">
    <location>
        <begin position="3"/>
        <end position="267"/>
    </location>
</feature>
<feature type="binding site" evidence="11">
    <location>
        <position position="13"/>
    </location>
    <ligand>
        <name>UTP</name>
        <dbReference type="ChEBI" id="CHEBI:46398"/>
    </ligand>
</feature>
<dbReference type="InterPro" id="IPR033828">
    <property type="entry name" value="GATase1_CTP_Synthase"/>
</dbReference>
<keyword evidence="4 11" id="KW-0479">Metal-binding</keyword>
<feature type="binding site" evidence="11">
    <location>
        <position position="71"/>
    </location>
    <ligand>
        <name>ATP</name>
        <dbReference type="ChEBI" id="CHEBI:30616"/>
    </ligand>
</feature>
<keyword evidence="15" id="KW-1185">Reference proteome</keyword>
<feature type="domain" description="Glutamine amidotransferase" evidence="12">
    <location>
        <begin position="302"/>
        <end position="526"/>
    </location>
</feature>
<dbReference type="SUPFAM" id="SSF52540">
    <property type="entry name" value="P-loop containing nucleoside triphosphate hydrolases"/>
    <property type="match status" value="1"/>
</dbReference>
<dbReference type="GO" id="GO:0019856">
    <property type="term" value="P:pyrimidine nucleobase biosynthetic process"/>
    <property type="evidence" value="ECO:0007669"/>
    <property type="project" value="TreeGrafter"/>
</dbReference>
<dbReference type="RefSeq" id="WP_142605319.1">
    <property type="nucleotide sequence ID" value="NZ_VDGG01000004.1"/>
</dbReference>
<feature type="binding site" evidence="11">
    <location>
        <begin position="188"/>
        <end position="193"/>
    </location>
    <ligand>
        <name>UTP</name>
        <dbReference type="ChEBI" id="CHEBI:46398"/>
    </ligand>
</feature>
<feature type="binding site" evidence="11">
    <location>
        <position position="224"/>
    </location>
    <ligand>
        <name>UTP</name>
        <dbReference type="ChEBI" id="CHEBI:46398"/>
    </ligand>
</feature>
<feature type="binding site" evidence="11">
    <location>
        <begin position="14"/>
        <end position="19"/>
    </location>
    <ligand>
        <name>ATP</name>
        <dbReference type="ChEBI" id="CHEBI:30616"/>
    </ligand>
</feature>
<feature type="binding site" evidence="11">
    <location>
        <begin position="188"/>
        <end position="193"/>
    </location>
    <ligand>
        <name>CTP</name>
        <dbReference type="ChEBI" id="CHEBI:37563"/>
        <note>allosteric inhibitor</note>
    </ligand>
</feature>
<feature type="active site" evidence="11">
    <location>
        <position position="507"/>
    </location>
</feature>
<dbReference type="InterPro" id="IPR004468">
    <property type="entry name" value="CTP_synthase"/>
</dbReference>
<evidence type="ECO:0000256" key="9">
    <source>
        <dbReference type="ARBA" id="ARBA00022975"/>
    </source>
</evidence>
<evidence type="ECO:0000256" key="4">
    <source>
        <dbReference type="ARBA" id="ARBA00022723"/>
    </source>
</evidence>
<dbReference type="NCBIfam" id="NF003792">
    <property type="entry name" value="PRK05380.1"/>
    <property type="match status" value="1"/>
</dbReference>
<keyword evidence="7 11" id="KW-0460">Magnesium</keyword>
<feature type="binding site" evidence="11">
    <location>
        <position position="405"/>
    </location>
    <ligand>
        <name>L-glutamine</name>
        <dbReference type="ChEBI" id="CHEBI:58359"/>
    </ligand>
</feature>
<dbReference type="UniPathway" id="UPA00159">
    <property type="reaction ID" value="UER00277"/>
</dbReference>
<comment type="pathway">
    <text evidence="1 11">Pyrimidine metabolism; CTP biosynthesis via de novo pathway; CTP from UDP: step 2/2.</text>
</comment>
<evidence type="ECO:0000256" key="5">
    <source>
        <dbReference type="ARBA" id="ARBA00022741"/>
    </source>
</evidence>
<feature type="binding site" evidence="11">
    <location>
        <position position="462"/>
    </location>
    <ligand>
        <name>L-glutamine</name>
        <dbReference type="ChEBI" id="CHEBI:58359"/>
    </ligand>
</feature>
<dbReference type="PROSITE" id="PS51273">
    <property type="entry name" value="GATASE_TYPE_1"/>
    <property type="match status" value="1"/>
</dbReference>
<evidence type="ECO:0000259" key="13">
    <source>
        <dbReference type="Pfam" id="PF06418"/>
    </source>
</evidence>
<feature type="active site" evidence="11">
    <location>
        <position position="509"/>
    </location>
</feature>
<dbReference type="InterPro" id="IPR017456">
    <property type="entry name" value="CTP_synthase_N"/>
</dbReference>
<evidence type="ECO:0000256" key="6">
    <source>
        <dbReference type="ARBA" id="ARBA00022840"/>
    </source>
</evidence>
<dbReference type="GO" id="GO:0005829">
    <property type="term" value="C:cytosol"/>
    <property type="evidence" value="ECO:0007669"/>
    <property type="project" value="TreeGrafter"/>
</dbReference>
<evidence type="ECO:0000256" key="1">
    <source>
        <dbReference type="ARBA" id="ARBA00005171"/>
    </source>
</evidence>
<feature type="binding site" evidence="11">
    <location>
        <position position="242"/>
    </location>
    <ligand>
        <name>ATP</name>
        <dbReference type="ChEBI" id="CHEBI:30616"/>
    </ligand>
</feature>
<feature type="binding site" evidence="11">
    <location>
        <position position="224"/>
    </location>
    <ligand>
        <name>CTP</name>
        <dbReference type="ChEBI" id="CHEBI:37563"/>
        <note>allosteric inhibitor</note>
    </ligand>
</feature>
<evidence type="ECO:0000256" key="2">
    <source>
        <dbReference type="ARBA" id="ARBA00007533"/>
    </source>
</evidence>
<dbReference type="GO" id="GO:0097268">
    <property type="term" value="C:cytoophidium"/>
    <property type="evidence" value="ECO:0007669"/>
    <property type="project" value="UniProtKB-ARBA"/>
</dbReference>
<dbReference type="GO" id="GO:0044210">
    <property type="term" value="P:'de novo' CTP biosynthetic process"/>
    <property type="evidence" value="ECO:0007669"/>
    <property type="project" value="UniProtKB-UniRule"/>
</dbReference>
<keyword evidence="8 11" id="KW-0315">Glutamine amidotransferase</keyword>
<dbReference type="GO" id="GO:0042802">
    <property type="term" value="F:identical protein binding"/>
    <property type="evidence" value="ECO:0007669"/>
    <property type="project" value="TreeGrafter"/>
</dbReference>
<comment type="similarity">
    <text evidence="2 11">Belongs to the CTP synthase family.</text>
</comment>
<keyword evidence="5 11" id="KW-0547">Nucleotide-binding</keyword>
<feature type="binding site" evidence="11">
    <location>
        <begin position="382"/>
        <end position="385"/>
    </location>
    <ligand>
        <name>L-glutamine</name>
        <dbReference type="ChEBI" id="CHEBI:58359"/>
    </ligand>
</feature>
<feature type="binding site" evidence="11">
    <location>
        <position position="354"/>
    </location>
    <ligand>
        <name>L-glutamine</name>
        <dbReference type="ChEBI" id="CHEBI:58359"/>
    </ligand>
</feature>
<feature type="binding site" evidence="11">
    <location>
        <position position="71"/>
    </location>
    <ligand>
        <name>Mg(2+)</name>
        <dbReference type="ChEBI" id="CHEBI:18420"/>
    </ligand>
</feature>
<dbReference type="PANTHER" id="PTHR11550">
    <property type="entry name" value="CTP SYNTHASE"/>
    <property type="match status" value="1"/>
</dbReference>
<dbReference type="CDD" id="cd03113">
    <property type="entry name" value="CTPS_N"/>
    <property type="match status" value="1"/>
</dbReference>
<proteinExistence type="inferred from homology"/>
<dbReference type="Proteomes" id="UP000318937">
    <property type="component" value="Unassembled WGS sequence"/>
</dbReference>
<evidence type="ECO:0000256" key="11">
    <source>
        <dbReference type="HAMAP-Rule" id="MF_01227"/>
    </source>
</evidence>
<dbReference type="Pfam" id="PF00117">
    <property type="entry name" value="GATase"/>
    <property type="match status" value="1"/>
</dbReference>
<dbReference type="GO" id="GO:0046872">
    <property type="term" value="F:metal ion binding"/>
    <property type="evidence" value="ECO:0007669"/>
    <property type="project" value="UniProtKB-KW"/>
</dbReference>
<comment type="caution">
    <text evidence="14">The sequence shown here is derived from an EMBL/GenBank/DDBJ whole genome shotgun (WGS) entry which is preliminary data.</text>
</comment>
<comment type="function">
    <text evidence="11">Catalyzes the ATP-dependent amination of UTP to CTP with either L-glutamine or ammonia as the source of nitrogen. Regulates intracellular CTP levels through interactions with the four ribonucleotide triphosphates.</text>
</comment>
<dbReference type="GO" id="GO:0004359">
    <property type="term" value="F:glutaminase activity"/>
    <property type="evidence" value="ECO:0007669"/>
    <property type="project" value="RHEA"/>
</dbReference>
<dbReference type="Gene3D" id="3.40.50.880">
    <property type="match status" value="1"/>
</dbReference>
<comment type="catalytic activity">
    <reaction evidence="11">
        <text>L-glutamine + H2O = L-glutamate + NH4(+)</text>
        <dbReference type="Rhea" id="RHEA:15889"/>
        <dbReference type="ChEBI" id="CHEBI:15377"/>
        <dbReference type="ChEBI" id="CHEBI:28938"/>
        <dbReference type="ChEBI" id="CHEBI:29985"/>
        <dbReference type="ChEBI" id="CHEBI:58359"/>
    </reaction>
</comment>
<evidence type="ECO:0000313" key="15">
    <source>
        <dbReference type="Proteomes" id="UP000318937"/>
    </source>
</evidence>
<dbReference type="InterPro" id="IPR017926">
    <property type="entry name" value="GATASE"/>
</dbReference>
<dbReference type="EMBL" id="VDGG01000004">
    <property type="protein sequence ID" value="TQR18082.1"/>
    <property type="molecule type" value="Genomic_DNA"/>
</dbReference>
<comment type="caution">
    <text evidence="11">Lacks conserved residue(s) required for the propagation of feature annotation.</text>
</comment>
<evidence type="ECO:0000256" key="8">
    <source>
        <dbReference type="ARBA" id="ARBA00022962"/>
    </source>
</evidence>
<dbReference type="InterPro" id="IPR029062">
    <property type="entry name" value="Class_I_gatase-like"/>
</dbReference>
<comment type="catalytic activity">
    <reaction evidence="10 11">
        <text>UTP + L-glutamine + ATP + H2O = CTP + L-glutamate + ADP + phosphate + 2 H(+)</text>
        <dbReference type="Rhea" id="RHEA:26426"/>
        <dbReference type="ChEBI" id="CHEBI:15377"/>
        <dbReference type="ChEBI" id="CHEBI:15378"/>
        <dbReference type="ChEBI" id="CHEBI:29985"/>
        <dbReference type="ChEBI" id="CHEBI:30616"/>
        <dbReference type="ChEBI" id="CHEBI:37563"/>
        <dbReference type="ChEBI" id="CHEBI:43474"/>
        <dbReference type="ChEBI" id="CHEBI:46398"/>
        <dbReference type="ChEBI" id="CHEBI:58359"/>
        <dbReference type="ChEBI" id="CHEBI:456216"/>
        <dbReference type="EC" id="6.3.4.2"/>
    </reaction>
</comment>
<comment type="catalytic activity">
    <reaction evidence="11">
        <text>UTP + NH4(+) + ATP = CTP + ADP + phosphate + 2 H(+)</text>
        <dbReference type="Rhea" id="RHEA:16597"/>
        <dbReference type="ChEBI" id="CHEBI:15378"/>
        <dbReference type="ChEBI" id="CHEBI:28938"/>
        <dbReference type="ChEBI" id="CHEBI:30616"/>
        <dbReference type="ChEBI" id="CHEBI:37563"/>
        <dbReference type="ChEBI" id="CHEBI:43474"/>
        <dbReference type="ChEBI" id="CHEBI:46398"/>
        <dbReference type="ChEBI" id="CHEBI:456216"/>
    </reaction>
</comment>
<sequence length="531" mass="59356">MTKFIFVTGGVVSSLGKGITAASLGRLLKNRGLNVTVQKFDPYINLDPGTMSPYQHGEVFVTDDGAETDLDLGHYERFMDINLNKYSNITTGKVYSSVLRKERRGDYNGATVQVIPHITNEIKQRLFLAAKETQADIVITEIGGTVGDIESLPFLETIRQMKRDVGSTNVMYIHCTLVPFIKAAGEMKTKPTQHSVKELRSLGIQPNVIVLRSEMPVPQDMKDKIGLFCDIKPEEVIECIDADSLYEIPLNLQAQHLDQIVVDHFQLTTKEADMTDWKALVDEVKSLSKKVRIGLVGKYVELQDAYISVVEAMKHAGYQFDADIEVKWVNAEEVNDANVAEILSDVDGILVPGGFGDRGVEGKISATRFARENNVPFLGICLGMQLATVEFARSILELQGAHSSELDPNTAHPIIDLLPEQKDVEDLGGTLRLGLFPCKLTPGSKAHQAYGEELVYERHRHRYEFNNEYREQFEAAGFEFSGTSPDGRLIEIIELPDHPFFVASQFHPEFVSRPRRPQPLFREFIKASVGE</sequence>
<dbReference type="Gene3D" id="3.40.50.300">
    <property type="entry name" value="P-loop containing nucleotide triphosphate hydrolases"/>
    <property type="match status" value="1"/>
</dbReference>
<dbReference type="SUPFAM" id="SSF52317">
    <property type="entry name" value="Class I glutamine amidotransferase-like"/>
    <property type="match status" value="1"/>
</dbReference>
<dbReference type="InterPro" id="IPR027417">
    <property type="entry name" value="P-loop_NTPase"/>
</dbReference>
<dbReference type="FunFam" id="3.40.50.300:FF:000009">
    <property type="entry name" value="CTP synthase"/>
    <property type="match status" value="1"/>
</dbReference>
<feature type="binding site" evidence="11">
    <location>
        <position position="13"/>
    </location>
    <ligand>
        <name>CTP</name>
        <dbReference type="ChEBI" id="CHEBI:37563"/>
        <note>allosteric inhibitor</note>
    </ligand>
</feature>
<gene>
    <name evidence="11" type="primary">pyrG</name>
    <name evidence="14" type="ORF">FG383_02740</name>
</gene>
<dbReference type="HAMAP" id="MF_01227">
    <property type="entry name" value="PyrG"/>
    <property type="match status" value="1"/>
</dbReference>
<dbReference type="EC" id="6.3.4.2" evidence="11"/>
<name>A0A544TKV9_9BACI</name>
<comment type="subunit">
    <text evidence="11">Homotetramer.</text>
</comment>
<dbReference type="NCBIfam" id="TIGR00337">
    <property type="entry name" value="PyrG"/>
    <property type="match status" value="1"/>
</dbReference>
<feature type="region of interest" description="Amidoligase domain" evidence="11">
    <location>
        <begin position="1"/>
        <end position="267"/>
    </location>
</feature>
<reference evidence="14 15" key="1">
    <citation type="submission" date="2019-05" db="EMBL/GenBank/DDBJ databases">
        <title>Psychrobacillus vulpis sp. nov., a new species isolated from feces of a red fox that inhabits in The Tablas de Daimiel Natural Park, Albacete, Spain.</title>
        <authorList>
            <person name="Rodriguez M."/>
            <person name="Reina J.C."/>
            <person name="Bejar V."/>
            <person name="Llamas I."/>
        </authorList>
    </citation>
    <scope>NUCLEOTIDE SEQUENCE [LARGE SCALE GENOMIC DNA]</scope>
    <source>
        <strain evidence="14 15">NHI-2</strain>
    </source>
</reference>
<dbReference type="CDD" id="cd01746">
    <property type="entry name" value="GATase1_CTP_Synthase"/>
    <property type="match status" value="1"/>
</dbReference>
<evidence type="ECO:0000256" key="10">
    <source>
        <dbReference type="ARBA" id="ARBA00047781"/>
    </source>
</evidence>
<dbReference type="Pfam" id="PF06418">
    <property type="entry name" value="CTP_synth_N"/>
    <property type="match status" value="1"/>
</dbReference>
<keyword evidence="3 11" id="KW-0436">Ligase</keyword>
<comment type="miscellaneous">
    <text evidence="11">CTPSs have evolved a hybrid strategy for distinguishing between UTP and CTP. The overlapping regions of the product feedback inhibitory and substrate sites recognize a common feature in both compounds, the triphosphate moiety. To differentiate isosteric substrate and product pyrimidine rings, an additional pocket far from the expected kinase/ligase catalytic site, specifically recognizes the cytosine and ribose portions of the product inhibitor.</text>
</comment>
<evidence type="ECO:0000256" key="3">
    <source>
        <dbReference type="ARBA" id="ARBA00022598"/>
    </source>
</evidence>
<accession>A0A544TKV9</accession>
<evidence type="ECO:0000313" key="14">
    <source>
        <dbReference type="EMBL" id="TQR18082.1"/>
    </source>
</evidence>
<dbReference type="PANTHER" id="PTHR11550:SF0">
    <property type="entry name" value="CTP SYNTHASE-RELATED"/>
    <property type="match status" value="1"/>
</dbReference>
<keyword evidence="6 11" id="KW-0067">ATP-binding</keyword>
<dbReference type="OrthoDB" id="9801107at2"/>
<dbReference type="GO" id="GO:0003883">
    <property type="term" value="F:CTP synthase activity"/>
    <property type="evidence" value="ECO:0007669"/>
    <property type="project" value="UniProtKB-UniRule"/>
</dbReference>
<dbReference type="AlphaFoldDB" id="A0A544TKV9"/>
<protein>
    <recommendedName>
        <fullName evidence="11">CTP synthase</fullName>
        <ecNumber evidence="11">6.3.4.2</ecNumber>
    </recommendedName>
    <alternativeName>
        <fullName evidence="11">Cytidine 5'-triphosphate synthase</fullName>
    </alternativeName>
    <alternativeName>
        <fullName evidence="11">Cytidine triphosphate synthetase</fullName>
        <shortName evidence="11">CTP synthetase</shortName>
        <shortName evidence="11">CTPS</shortName>
    </alternativeName>
    <alternativeName>
        <fullName evidence="11">UTP--ammonia ligase</fullName>
    </alternativeName>
</protein>